<evidence type="ECO:0000259" key="1">
    <source>
        <dbReference type="Pfam" id="PF02602"/>
    </source>
</evidence>
<dbReference type="InterPro" id="IPR036108">
    <property type="entry name" value="4pyrrol_syn_uPrphyn_synt_sf"/>
</dbReference>
<gene>
    <name evidence="2" type="ORF">AOPFMNJM_3806</name>
</gene>
<dbReference type="EMBL" id="BPQR01000080">
    <property type="protein sequence ID" value="GJE08469.1"/>
    <property type="molecule type" value="Genomic_DNA"/>
</dbReference>
<dbReference type="Proteomes" id="UP001055102">
    <property type="component" value="Unassembled WGS sequence"/>
</dbReference>
<organism evidence="2 3">
    <name type="scientific">Methylobacterium jeotgali</name>
    <dbReference type="NCBI Taxonomy" id="381630"/>
    <lineage>
        <taxon>Bacteria</taxon>
        <taxon>Pseudomonadati</taxon>
        <taxon>Pseudomonadota</taxon>
        <taxon>Alphaproteobacteria</taxon>
        <taxon>Hyphomicrobiales</taxon>
        <taxon>Methylobacteriaceae</taxon>
        <taxon>Methylobacterium</taxon>
    </lineage>
</organism>
<evidence type="ECO:0000313" key="3">
    <source>
        <dbReference type="Proteomes" id="UP001055102"/>
    </source>
</evidence>
<protein>
    <recommendedName>
        <fullName evidence="1">Tetrapyrrole biosynthesis uroporphyrinogen III synthase domain-containing protein</fullName>
    </recommendedName>
</protein>
<reference evidence="2" key="2">
    <citation type="submission" date="2021-08" db="EMBL/GenBank/DDBJ databases">
        <authorList>
            <person name="Tani A."/>
            <person name="Ola A."/>
            <person name="Ogura Y."/>
            <person name="Katsura K."/>
            <person name="Hayashi T."/>
        </authorList>
    </citation>
    <scope>NUCLEOTIDE SEQUENCE</scope>
    <source>
        <strain evidence="2">LMG 23639</strain>
    </source>
</reference>
<dbReference type="InterPro" id="IPR003754">
    <property type="entry name" value="4pyrrol_synth_uPrphyn_synth"/>
</dbReference>
<sequence length="233" mass="24009">MRVWVARAEPAAARTAARLGELGHAPLVAPVLAVRPTGAPLPDGWFDALVITSANAADALTEADAARLAGLPVYAVGRRTAERARRAGLGPVETAEGDAAALAALIAERMPPGARLLHAAGRERKAEPAASLAASGHTLTAWIVYEAAAVPVLPEPAATALRRGEVDAALHYSRRSAGTALRLSRDAGLEHSFARLRHVCLSADVAAPLEAAGLPIHFVPARPSEDDLLAGLA</sequence>
<name>A0ABQ4T373_9HYPH</name>
<dbReference type="RefSeq" id="WP_238278171.1">
    <property type="nucleotide sequence ID" value="NZ_BPQR01000080.1"/>
</dbReference>
<dbReference type="Gene3D" id="3.40.50.10090">
    <property type="match status" value="2"/>
</dbReference>
<keyword evidence="3" id="KW-1185">Reference proteome</keyword>
<evidence type="ECO:0000313" key="2">
    <source>
        <dbReference type="EMBL" id="GJE08469.1"/>
    </source>
</evidence>
<proteinExistence type="predicted"/>
<dbReference type="Pfam" id="PF02602">
    <property type="entry name" value="HEM4"/>
    <property type="match status" value="1"/>
</dbReference>
<dbReference type="SUPFAM" id="SSF69618">
    <property type="entry name" value="HemD-like"/>
    <property type="match status" value="1"/>
</dbReference>
<comment type="caution">
    <text evidence="2">The sequence shown here is derived from an EMBL/GenBank/DDBJ whole genome shotgun (WGS) entry which is preliminary data.</text>
</comment>
<dbReference type="CDD" id="cd06578">
    <property type="entry name" value="HemD"/>
    <property type="match status" value="1"/>
</dbReference>
<accession>A0ABQ4T373</accession>
<feature type="domain" description="Tetrapyrrole biosynthesis uroporphyrinogen III synthase" evidence="1">
    <location>
        <begin position="14"/>
        <end position="229"/>
    </location>
</feature>
<reference evidence="2" key="1">
    <citation type="journal article" date="2021" name="Front. Microbiol.">
        <title>Comprehensive Comparative Genomics and Phenotyping of Methylobacterium Species.</title>
        <authorList>
            <person name="Alessa O."/>
            <person name="Ogura Y."/>
            <person name="Fujitani Y."/>
            <person name="Takami H."/>
            <person name="Hayashi T."/>
            <person name="Sahin N."/>
            <person name="Tani A."/>
        </authorList>
    </citation>
    <scope>NUCLEOTIDE SEQUENCE</scope>
    <source>
        <strain evidence="2">LMG 23639</strain>
    </source>
</reference>